<evidence type="ECO:0000313" key="2">
    <source>
        <dbReference type="EMBL" id="QOC70519.1"/>
    </source>
</evidence>
<gene>
    <name evidence="2" type="primary">ORF3</name>
</gene>
<organism evidence="2">
    <name type="scientific">Fagus sylvatica</name>
    <name type="common">Beechnut</name>
    <dbReference type="NCBI Taxonomy" id="28930"/>
    <lineage>
        <taxon>Eukaryota</taxon>
        <taxon>Viridiplantae</taxon>
        <taxon>Streptophyta</taxon>
        <taxon>Embryophyta</taxon>
        <taxon>Tracheophyta</taxon>
        <taxon>Spermatophyta</taxon>
        <taxon>Magnoliopsida</taxon>
        <taxon>eudicotyledons</taxon>
        <taxon>Gunneridae</taxon>
        <taxon>Pentapetalae</taxon>
        <taxon>rosids</taxon>
        <taxon>fabids</taxon>
        <taxon>Fagales</taxon>
        <taxon>Fagaceae</taxon>
        <taxon>Fagus</taxon>
    </lineage>
</organism>
<dbReference type="GeneID" id="59440650"/>
<reference evidence="2" key="1">
    <citation type="journal article" date="2020" name="Plants (Basel)">
        <title>Mitochondrial Genome of Fagus sylvatica L. as a Source for Taxonomic Marker Development in the Fagales.</title>
        <authorList>
            <person name="Mader M."/>
            <person name="Schroeder H."/>
            <person name="Schott T."/>
            <person name="Schoening-Stierand K."/>
            <person name="Leite Montalvao A.P."/>
            <person name="Liesebach H."/>
            <person name="Liesebach M."/>
            <person name="Fussi B."/>
            <person name="Kersten B."/>
        </authorList>
    </citation>
    <scope>NUCLEOTIDE SEQUENCE</scope>
    <source>
        <strain evidence="2">FASYL_29_1</strain>
    </source>
</reference>
<dbReference type="PANTHER" id="PTHR35289:SF1">
    <property type="entry name" value="ATP SYNTHASE 9 MITOCHONDRIAL-RELATED"/>
    <property type="match status" value="1"/>
</dbReference>
<dbReference type="EMBL" id="MT446430">
    <property type="protein sequence ID" value="QOC70519.1"/>
    <property type="molecule type" value="Genomic_DNA"/>
</dbReference>
<accession>A0A7L7T745</accession>
<dbReference type="RefSeq" id="YP_009941461.1">
    <property type="nucleotide sequence ID" value="NC_050960.1"/>
</dbReference>
<keyword evidence="2" id="KW-0496">Mitochondrion</keyword>
<name>A0A7L7T745_FAGSY</name>
<feature type="domain" description="DUF8018" evidence="1">
    <location>
        <begin position="60"/>
        <end position="160"/>
    </location>
</feature>
<proteinExistence type="predicted"/>
<evidence type="ECO:0000259" key="1">
    <source>
        <dbReference type="Pfam" id="PF26057"/>
    </source>
</evidence>
<dbReference type="InterPro" id="IPR052694">
    <property type="entry name" value="Mt_uS3-like"/>
</dbReference>
<dbReference type="InterPro" id="IPR058331">
    <property type="entry name" value="DUF8018"/>
</dbReference>
<sequence length="167" mass="18569">MAICFAVRAALTTDTLPFLSHFMLPGEASSSAPNAVQQQREAGPYNQPLPVEAYPYTDTEVIGGDSVSAIQRRLLEKYPSPSAAIIERTRLEAQDLFEVKVQIIQKMAQWDPTGDWMGRGARALDNPRTASGEESFDRLSNIWKDLQETGPLSDVFSTLQNKVLKKR</sequence>
<dbReference type="AlphaFoldDB" id="A0A7L7T745"/>
<geneLocation type="mitochondrion" evidence="2"/>
<protein>
    <recommendedName>
        <fullName evidence="1">DUF8018 domain-containing protein</fullName>
    </recommendedName>
</protein>
<dbReference type="PANTHER" id="PTHR35289">
    <property type="entry name" value="TRANSMEMBRANE PROTEIN"/>
    <property type="match status" value="1"/>
</dbReference>
<dbReference type="Pfam" id="PF26057">
    <property type="entry name" value="DUF8018"/>
    <property type="match status" value="1"/>
</dbReference>